<dbReference type="EMBL" id="FXTX01000005">
    <property type="protein sequence ID" value="SMP07660.1"/>
    <property type="molecule type" value="Genomic_DNA"/>
</dbReference>
<comment type="subcellular location">
    <subcellularLocation>
        <location evidence="1">Membrane</location>
        <topology evidence="1">Multi-pass membrane protein</topology>
    </subcellularLocation>
</comment>
<dbReference type="Proteomes" id="UP001157947">
    <property type="component" value="Unassembled WGS sequence"/>
</dbReference>
<evidence type="ECO:0000313" key="7">
    <source>
        <dbReference type="EMBL" id="SMP07660.1"/>
    </source>
</evidence>
<gene>
    <name evidence="7" type="ORF">SAMN06264868_10541</name>
</gene>
<keyword evidence="3 5" id="KW-1133">Transmembrane helix</keyword>
<evidence type="ECO:0000259" key="6">
    <source>
        <dbReference type="Pfam" id="PF04893"/>
    </source>
</evidence>
<dbReference type="AlphaFoldDB" id="A0AA45WKN0"/>
<sequence>MIKDILPFYLKPKELPDKINQIDIYSKDLFIKVVIPFALIPVIGYLIGFTILKGLYISSIDNFLKEYATNKELQDTVRYMQTLKNILVENNYSKIFIMLGITWIFEIIRPIILYSIVYFFAGSFGGDKDINKAFKVSVFSLIPMWIAGIFYMINSPITMIVMFLATFYAFYIIFLSSDKILNIPTENSKNFQFIIVLIIFYLIISGLIGMFETKLIKSLVLGI</sequence>
<protein>
    <submittedName>
        <fullName evidence="7">Yip1 domain-containing protein</fullName>
    </submittedName>
</protein>
<keyword evidence="4 5" id="KW-0472">Membrane</keyword>
<comment type="caution">
    <text evidence="7">The sequence shown here is derived from an EMBL/GenBank/DDBJ whole genome shotgun (WGS) entry which is preliminary data.</text>
</comment>
<evidence type="ECO:0000256" key="3">
    <source>
        <dbReference type="ARBA" id="ARBA00022989"/>
    </source>
</evidence>
<accession>A0AA45WKN0</accession>
<name>A0AA45WKN0_9AQUI</name>
<feature type="transmembrane region" description="Helical" evidence="5">
    <location>
        <begin position="159"/>
        <end position="181"/>
    </location>
</feature>
<evidence type="ECO:0000256" key="4">
    <source>
        <dbReference type="ARBA" id="ARBA00023136"/>
    </source>
</evidence>
<feature type="transmembrane region" description="Helical" evidence="5">
    <location>
        <begin position="193"/>
        <end position="211"/>
    </location>
</feature>
<dbReference type="GO" id="GO:0016020">
    <property type="term" value="C:membrane"/>
    <property type="evidence" value="ECO:0007669"/>
    <property type="project" value="UniProtKB-SubCell"/>
</dbReference>
<dbReference type="RefSeq" id="WP_265134011.1">
    <property type="nucleotide sequence ID" value="NZ_FXTX01000005.1"/>
</dbReference>
<feature type="transmembrane region" description="Helical" evidence="5">
    <location>
        <begin position="29"/>
        <end position="52"/>
    </location>
</feature>
<reference evidence="7" key="1">
    <citation type="submission" date="2017-05" db="EMBL/GenBank/DDBJ databases">
        <authorList>
            <person name="Varghese N."/>
            <person name="Submissions S."/>
        </authorList>
    </citation>
    <scope>NUCLEOTIDE SEQUENCE</scope>
    <source>
        <strain evidence="7">DSM 18763</strain>
    </source>
</reference>
<evidence type="ECO:0000256" key="5">
    <source>
        <dbReference type="SAM" id="Phobius"/>
    </source>
</evidence>
<evidence type="ECO:0000313" key="8">
    <source>
        <dbReference type="Proteomes" id="UP001157947"/>
    </source>
</evidence>
<proteinExistence type="predicted"/>
<organism evidence="7 8">
    <name type="scientific">Venenivibrio stagnispumantis</name>
    <dbReference type="NCBI Taxonomy" id="407998"/>
    <lineage>
        <taxon>Bacteria</taxon>
        <taxon>Pseudomonadati</taxon>
        <taxon>Aquificota</taxon>
        <taxon>Aquificia</taxon>
        <taxon>Aquificales</taxon>
        <taxon>Hydrogenothermaceae</taxon>
        <taxon>Venenivibrio</taxon>
    </lineage>
</organism>
<keyword evidence="2 5" id="KW-0812">Transmembrane</keyword>
<keyword evidence="8" id="KW-1185">Reference proteome</keyword>
<evidence type="ECO:0000256" key="2">
    <source>
        <dbReference type="ARBA" id="ARBA00022692"/>
    </source>
</evidence>
<evidence type="ECO:0000256" key="1">
    <source>
        <dbReference type="ARBA" id="ARBA00004141"/>
    </source>
</evidence>
<feature type="domain" description="Yip1" evidence="6">
    <location>
        <begin position="35"/>
        <end position="205"/>
    </location>
</feature>
<dbReference type="Pfam" id="PF04893">
    <property type="entry name" value="Yip1"/>
    <property type="match status" value="1"/>
</dbReference>
<dbReference type="InterPro" id="IPR006977">
    <property type="entry name" value="Yip1_dom"/>
</dbReference>
<feature type="transmembrane region" description="Helical" evidence="5">
    <location>
        <begin position="95"/>
        <end position="121"/>
    </location>
</feature>
<feature type="transmembrane region" description="Helical" evidence="5">
    <location>
        <begin position="133"/>
        <end position="153"/>
    </location>
</feature>